<dbReference type="GeneID" id="28935427"/>
<dbReference type="SUPFAM" id="SSF56784">
    <property type="entry name" value="HAD-like"/>
    <property type="match status" value="1"/>
</dbReference>
<dbReference type="InterPro" id="IPR044492">
    <property type="entry name" value="P_typ_ATPase_HD_dom"/>
</dbReference>
<dbReference type="SFLD" id="SFLDG00002">
    <property type="entry name" value="C1.7:_P-type_atpase_like"/>
    <property type="match status" value="1"/>
</dbReference>
<evidence type="ECO:0000256" key="10">
    <source>
        <dbReference type="ARBA" id="ARBA00022989"/>
    </source>
</evidence>
<evidence type="ECO:0000256" key="1">
    <source>
        <dbReference type="ARBA" id="ARBA00004141"/>
    </source>
</evidence>
<dbReference type="SUPFAM" id="SSF81665">
    <property type="entry name" value="Calcium ATPase, transmembrane domain M"/>
    <property type="match status" value="1"/>
</dbReference>
<keyword evidence="2 14" id="KW-0813">Transport</keyword>
<feature type="transmembrane region" description="Helical" evidence="14">
    <location>
        <begin position="294"/>
        <end position="317"/>
    </location>
</feature>
<evidence type="ECO:0000256" key="14">
    <source>
        <dbReference type="RuleBase" id="RU361146"/>
    </source>
</evidence>
<dbReference type="SUPFAM" id="SSF81660">
    <property type="entry name" value="Metal cation-transporting ATPase, ATP-binding domain N"/>
    <property type="match status" value="1"/>
</dbReference>
<evidence type="ECO:0000313" key="17">
    <source>
        <dbReference type="Proteomes" id="UP000054454"/>
    </source>
</evidence>
<evidence type="ECO:0000256" key="6">
    <source>
        <dbReference type="ARBA" id="ARBA00022837"/>
    </source>
</evidence>
<dbReference type="SMART" id="SM00831">
    <property type="entry name" value="Cation_ATPase_N"/>
    <property type="match status" value="1"/>
</dbReference>
<dbReference type="RefSeq" id="XP_018226927.1">
    <property type="nucleotide sequence ID" value="XM_018369225.1"/>
</dbReference>
<dbReference type="GO" id="GO:0005524">
    <property type="term" value="F:ATP binding"/>
    <property type="evidence" value="ECO:0007669"/>
    <property type="project" value="UniProtKB-KW"/>
</dbReference>
<dbReference type="NCBIfam" id="TIGR01494">
    <property type="entry name" value="ATPase_P-type"/>
    <property type="match status" value="2"/>
</dbReference>
<dbReference type="EMBL" id="LFVZ01000003">
    <property type="protein sequence ID" value="KTW30136.1"/>
    <property type="molecule type" value="Genomic_DNA"/>
</dbReference>
<keyword evidence="17" id="KW-1185">Reference proteome</keyword>
<protein>
    <recommendedName>
        <fullName evidence="14">Calcium-transporting ATPase</fullName>
        <ecNumber evidence="14">7.2.2.10</ecNumber>
    </recommendedName>
</protein>
<keyword evidence="4 14" id="KW-0812">Transmembrane</keyword>
<evidence type="ECO:0000256" key="11">
    <source>
        <dbReference type="ARBA" id="ARBA00023065"/>
    </source>
</evidence>
<dbReference type="FunFam" id="1.20.1110.10:FF:000027">
    <property type="entry name" value="Calcium-transporting ATPase, putative"/>
    <property type="match status" value="1"/>
</dbReference>
<dbReference type="Gene3D" id="1.20.1110.10">
    <property type="entry name" value="Calcium-transporting ATPase, transmembrane domain"/>
    <property type="match status" value="1"/>
</dbReference>
<feature type="transmembrane region" description="Helical" evidence="14">
    <location>
        <begin position="827"/>
        <end position="850"/>
    </location>
</feature>
<dbReference type="Gene3D" id="3.40.1110.10">
    <property type="entry name" value="Calcium-transporting ATPase, cytoplasmic domain N"/>
    <property type="match status" value="1"/>
</dbReference>
<dbReference type="InterPro" id="IPR023298">
    <property type="entry name" value="ATPase_P-typ_TM_dom_sf"/>
</dbReference>
<dbReference type="GO" id="GO:0016020">
    <property type="term" value="C:membrane"/>
    <property type="evidence" value="ECO:0007669"/>
    <property type="project" value="UniProtKB-SubCell"/>
</dbReference>
<keyword evidence="8" id="KW-0460">Magnesium</keyword>
<organism evidence="16 17">
    <name type="scientific">Pneumocystis carinii (strain B80)</name>
    <name type="common">Rat pneumocystis pneumonia agent</name>
    <name type="synonym">Pneumocystis carinii f. sp. carinii</name>
    <dbReference type="NCBI Taxonomy" id="1408658"/>
    <lineage>
        <taxon>Eukaryota</taxon>
        <taxon>Fungi</taxon>
        <taxon>Dikarya</taxon>
        <taxon>Ascomycota</taxon>
        <taxon>Taphrinomycotina</taxon>
        <taxon>Pneumocystomycetes</taxon>
        <taxon>Pneumocystaceae</taxon>
        <taxon>Pneumocystis</taxon>
    </lineage>
</organism>
<comment type="subcellular location">
    <subcellularLocation>
        <location evidence="1 14">Membrane</location>
        <topology evidence="1 14">Multi-pass membrane protein</topology>
    </subcellularLocation>
</comment>
<dbReference type="NCBIfam" id="TIGR01116">
    <property type="entry name" value="ATPase-IIA1_Ca"/>
    <property type="match status" value="1"/>
</dbReference>
<evidence type="ECO:0000256" key="8">
    <source>
        <dbReference type="ARBA" id="ARBA00022842"/>
    </source>
</evidence>
<dbReference type="GO" id="GO:0016887">
    <property type="term" value="F:ATP hydrolysis activity"/>
    <property type="evidence" value="ECO:0007669"/>
    <property type="project" value="InterPro"/>
</dbReference>
<dbReference type="Pfam" id="PF00689">
    <property type="entry name" value="Cation_ATPase_C"/>
    <property type="match status" value="1"/>
</dbReference>
<dbReference type="SUPFAM" id="SSF81653">
    <property type="entry name" value="Calcium ATPase, transduction domain A"/>
    <property type="match status" value="1"/>
</dbReference>
<feature type="transmembrane region" description="Helical" evidence="14">
    <location>
        <begin position="85"/>
        <end position="105"/>
    </location>
</feature>
<evidence type="ECO:0000256" key="4">
    <source>
        <dbReference type="ARBA" id="ARBA00022692"/>
    </source>
</evidence>
<dbReference type="InterPro" id="IPR006068">
    <property type="entry name" value="ATPase_P-typ_cation-transptr_C"/>
</dbReference>
<dbReference type="FunFam" id="2.70.150.10:FF:000014">
    <property type="entry name" value="Calcium-transporting ATPase, putative"/>
    <property type="match status" value="1"/>
</dbReference>
<evidence type="ECO:0000259" key="15">
    <source>
        <dbReference type="SMART" id="SM00831"/>
    </source>
</evidence>
<keyword evidence="10 14" id="KW-1133">Transmembrane helix</keyword>
<dbReference type="SFLD" id="SFLDF00027">
    <property type="entry name" value="p-type_atpase"/>
    <property type="match status" value="1"/>
</dbReference>
<keyword evidence="9" id="KW-1278">Translocase</keyword>
<dbReference type="PROSITE" id="PS00154">
    <property type="entry name" value="ATPASE_E1_E2"/>
    <property type="match status" value="1"/>
</dbReference>
<dbReference type="InterPro" id="IPR036412">
    <property type="entry name" value="HAD-like_sf"/>
</dbReference>
<feature type="transmembrane region" description="Helical" evidence="14">
    <location>
        <begin position="923"/>
        <end position="942"/>
    </location>
</feature>
<feature type="transmembrane region" description="Helical" evidence="14">
    <location>
        <begin position="753"/>
        <end position="774"/>
    </location>
</feature>
<evidence type="ECO:0000256" key="13">
    <source>
        <dbReference type="ARBA" id="ARBA00038148"/>
    </source>
</evidence>
<comment type="similarity">
    <text evidence="13 14">Belongs to the cation transport ATPase (P-type) (TC 3.A.3) family.</text>
</comment>
<keyword evidence="6 14" id="KW-0106">Calcium</keyword>
<feature type="domain" description="Cation-transporting P-type ATPase N-terminal" evidence="15">
    <location>
        <begin position="3"/>
        <end position="77"/>
    </location>
</feature>
<dbReference type="PRINTS" id="PR00119">
    <property type="entry name" value="CATATPASE"/>
</dbReference>
<dbReference type="InterPro" id="IPR001757">
    <property type="entry name" value="P_typ_ATPase"/>
</dbReference>
<dbReference type="SFLD" id="SFLDS00003">
    <property type="entry name" value="Haloacid_Dehalogenase"/>
    <property type="match status" value="1"/>
</dbReference>
<sequence length="995" mass="111149">MEYAYNFEAEDVLMHFGVNESQGLSSKEVFLARQKYGKNELEKEKGKKLWVLIMEQFKDKLVIVLLISAIISFILAFFGDDKDNTNFIDPFVILAILVVNAIIGISQETNAKKAIAALQEYSPNEAKVTRNGKLSRIHAKDLVPGDIIDVSIGDRIPADCRLLKIKSNYFRVEQSILTGESESVEKCTDKIHIHSPTKQDQTNMLFGGTTVTTGHARAIVVLTGKSTAIGDICENISSQISEITPLKYKLNNFGDILAKIISLICVLIWIINIKNFSDPLHHGFLKGALHYFKISVALAVAAIPEGLSVVITICLALGTRKIAEKNAIVRNLSSVETLGSASVICSDKTGTLTTNNMCVSKIIILEQDESLLEFNVEGTNFNPFGNIYLNDGTIMKSPAFTYKSIKYLAEICSICNDAKIVFDSNLNTYTRIGEPTEAALKSLVEKLGTDVDEVKSKHNLSYNDSANSCNIYYNTSSPRLKTFEFSRDRKSMSVVVGSIESPRLLVKGAPEAILERCNYTIIGKSGQKIILTPNILSKINKKIAEYGLKGLRIMAFAQVDSTDFKVHPFHTKLSNNYQDYEQNMTFVGLVAMLDPPRPEVANSIEKCRSAGIRIICITGDNKKTAETICRQIGIFKKNENLEGKSYTGQEFDSLSPAQQLEAVKRANLFSRTEPIHKVRLVKLLQQTGEVVAMTGDGVNDAPALKKADIGIAMGSGTDVAKLTADMILIDDNFSTIEHAIEEGRSIYSNTQQFIRYLISSNIGEVISIFLTVLLGIPEVLMPVQLLWVNLITDGLPATALSFNPIGYNLMKRPPKDKNEPIVDLWLFIRYCIAGGYIGASTIFGYIWWFVYYFKGPRITFKELSHFHRCSDINPCYWFNSYTSSKASTISLSILVVIEMMNATNALSQTESLLTLHPWANIKLMYAIVLSLFLHFAILYVPYLQKIFSTIPLNWAEWKMVIFISLPIIFIDEILKFVERTYIKDFSSNKKSQKYH</sequence>
<dbReference type="OrthoDB" id="3352408at2759"/>
<dbReference type="InterPro" id="IPR059000">
    <property type="entry name" value="ATPase_P-type_domA"/>
</dbReference>
<dbReference type="InterPro" id="IPR004014">
    <property type="entry name" value="ATPase_P-typ_cation-transptr_N"/>
</dbReference>
<dbReference type="FunFam" id="3.40.1110.10:FF:000003">
    <property type="entry name" value="Calcium-transporting ATPase"/>
    <property type="match status" value="1"/>
</dbReference>
<dbReference type="FunFam" id="1.20.1110.10:FF:000037">
    <property type="entry name" value="Calcium-transporting ATPase, putative"/>
    <property type="match status" value="1"/>
</dbReference>
<evidence type="ECO:0000256" key="2">
    <source>
        <dbReference type="ARBA" id="ARBA00022448"/>
    </source>
</evidence>
<reference evidence="17" key="1">
    <citation type="journal article" date="2016" name="Nat. Commun.">
        <title>Genome analysis of three Pneumocystis species reveals adaptation mechanisms to life exclusively in mammalian hosts.</title>
        <authorList>
            <person name="Ma L."/>
            <person name="Chen Z."/>
            <person name="Huang D.W."/>
            <person name="Kutty G."/>
            <person name="Ishihara M."/>
            <person name="Wang H."/>
            <person name="Abouelleil A."/>
            <person name="Bishop L."/>
            <person name="Davey E."/>
            <person name="Deng R."/>
            <person name="Deng X."/>
            <person name="Fan L."/>
            <person name="Fantoni G."/>
            <person name="Fitzgerald M."/>
            <person name="Gogineni E."/>
            <person name="Goldberg J.M."/>
            <person name="Handley G."/>
            <person name="Hu X."/>
            <person name="Huber C."/>
            <person name="Jiao X."/>
            <person name="Jones K."/>
            <person name="Levin J.Z."/>
            <person name="Liu Y."/>
            <person name="Macdonald P."/>
            <person name="Melnikov A."/>
            <person name="Raley C."/>
            <person name="Sassi M."/>
            <person name="Sherman B.T."/>
            <person name="Song X."/>
            <person name="Sykes S."/>
            <person name="Tran B."/>
            <person name="Walsh L."/>
            <person name="Xia Y."/>
            <person name="Yang J."/>
            <person name="Young S."/>
            <person name="Zeng Q."/>
            <person name="Zheng X."/>
            <person name="Stephens R."/>
            <person name="Nusbaum C."/>
            <person name="Birren B.W."/>
            <person name="Azadi P."/>
            <person name="Lempicki R.A."/>
            <person name="Cuomo C.A."/>
            <person name="Kovacs J.A."/>
        </authorList>
    </citation>
    <scope>NUCLEOTIDE SEQUENCE [LARGE SCALE GENOMIC DNA]</scope>
    <source>
        <strain evidence="17">B80</strain>
    </source>
</reference>
<name>A0A0W4ZP54_PNEC8</name>
<evidence type="ECO:0000256" key="5">
    <source>
        <dbReference type="ARBA" id="ARBA00022741"/>
    </source>
</evidence>
<comment type="caution">
    <text evidence="14">Lacks conserved residue(s) required for the propagation of feature annotation.</text>
</comment>
<dbReference type="Pfam" id="PF00690">
    <property type="entry name" value="Cation_ATPase_N"/>
    <property type="match status" value="1"/>
</dbReference>
<feature type="transmembrane region" description="Helical" evidence="14">
    <location>
        <begin position="256"/>
        <end position="274"/>
    </location>
</feature>
<feature type="transmembrane region" description="Helical" evidence="14">
    <location>
        <begin position="786"/>
        <end position="806"/>
    </location>
</feature>
<keyword evidence="5 14" id="KW-0547">Nucleotide-binding</keyword>
<comment type="catalytic activity">
    <reaction evidence="14">
        <text>Ca(2+)(in) + ATP + H2O = Ca(2+)(out) + ADP + phosphate + H(+)</text>
        <dbReference type="Rhea" id="RHEA:18105"/>
        <dbReference type="ChEBI" id="CHEBI:15377"/>
        <dbReference type="ChEBI" id="CHEBI:15378"/>
        <dbReference type="ChEBI" id="CHEBI:29108"/>
        <dbReference type="ChEBI" id="CHEBI:30616"/>
        <dbReference type="ChEBI" id="CHEBI:43474"/>
        <dbReference type="ChEBI" id="CHEBI:456216"/>
        <dbReference type="EC" id="7.2.2.10"/>
    </reaction>
</comment>
<evidence type="ECO:0000256" key="9">
    <source>
        <dbReference type="ARBA" id="ARBA00022967"/>
    </source>
</evidence>
<dbReference type="Gene3D" id="3.40.50.1000">
    <property type="entry name" value="HAD superfamily/HAD-like"/>
    <property type="match status" value="1"/>
</dbReference>
<evidence type="ECO:0000256" key="12">
    <source>
        <dbReference type="ARBA" id="ARBA00023136"/>
    </source>
</evidence>
<keyword evidence="7 14" id="KW-0067">ATP-binding</keyword>
<dbReference type="InterPro" id="IPR008250">
    <property type="entry name" value="ATPase_P-typ_transduc_dom_A_sf"/>
</dbReference>
<keyword evidence="11 14" id="KW-0406">Ion transport</keyword>
<dbReference type="Gene3D" id="2.70.150.10">
    <property type="entry name" value="Calcium-transporting ATPase, cytoplasmic transduction domain A"/>
    <property type="match status" value="1"/>
</dbReference>
<proteinExistence type="inferred from homology"/>
<dbReference type="FunFam" id="3.40.50.1000:FF:000028">
    <property type="entry name" value="Calcium-transporting P-type ATPase, putative"/>
    <property type="match status" value="1"/>
</dbReference>
<comment type="caution">
    <text evidence="16">The sequence shown here is derived from an EMBL/GenBank/DDBJ whole genome shotgun (WGS) entry which is preliminary data.</text>
</comment>
<dbReference type="PANTHER" id="PTHR42861">
    <property type="entry name" value="CALCIUM-TRANSPORTING ATPASE"/>
    <property type="match status" value="1"/>
</dbReference>
<dbReference type="InterPro" id="IPR023214">
    <property type="entry name" value="HAD_sf"/>
</dbReference>
<dbReference type="Pfam" id="PF13246">
    <property type="entry name" value="Cation_ATPase"/>
    <property type="match status" value="1"/>
</dbReference>
<accession>A0A0W4ZP54</accession>
<evidence type="ECO:0000256" key="7">
    <source>
        <dbReference type="ARBA" id="ARBA00022840"/>
    </source>
</evidence>
<comment type="function">
    <text evidence="14">Catalyzes the hydrolysis of ATP coupled with the transport of calcium.</text>
</comment>
<evidence type="ECO:0000313" key="16">
    <source>
        <dbReference type="EMBL" id="KTW30136.1"/>
    </source>
</evidence>
<evidence type="ECO:0000256" key="3">
    <source>
        <dbReference type="ARBA" id="ARBA00022568"/>
    </source>
</evidence>
<dbReference type="PRINTS" id="PR00121">
    <property type="entry name" value="NAKATPASE"/>
</dbReference>
<dbReference type="GO" id="GO:0005388">
    <property type="term" value="F:P-type calcium transporter activity"/>
    <property type="evidence" value="ECO:0007669"/>
    <property type="project" value="UniProtKB-EC"/>
</dbReference>
<dbReference type="InterPro" id="IPR023299">
    <property type="entry name" value="ATPase_P-typ_cyto_dom_N"/>
</dbReference>
<dbReference type="Pfam" id="PF00122">
    <property type="entry name" value="E1-E2_ATPase"/>
    <property type="match status" value="1"/>
</dbReference>
<keyword evidence="12 14" id="KW-0472">Membrane</keyword>
<dbReference type="Proteomes" id="UP000054454">
    <property type="component" value="Unassembled WGS sequence"/>
</dbReference>
<feature type="transmembrane region" description="Helical" evidence="14">
    <location>
        <begin position="61"/>
        <end position="79"/>
    </location>
</feature>
<dbReference type="Pfam" id="PF08282">
    <property type="entry name" value="Hydrolase_3"/>
    <property type="match status" value="1"/>
</dbReference>
<gene>
    <name evidence="16" type="ORF">T552_00614</name>
</gene>
<dbReference type="VEuPathDB" id="FungiDB:T552_00614"/>
<dbReference type="AlphaFoldDB" id="A0A0W4ZP54"/>
<dbReference type="InterPro" id="IPR018303">
    <property type="entry name" value="ATPase_P-typ_P_site"/>
</dbReference>
<dbReference type="EC" id="7.2.2.10" evidence="14"/>
<keyword evidence="3 14" id="KW-0109">Calcium transport</keyword>
<dbReference type="InterPro" id="IPR005782">
    <property type="entry name" value="P-type_ATPase_IIA"/>
</dbReference>